<gene>
    <name evidence="9" type="ORF">AB2Z07_08920</name>
    <name evidence="10" type="ORF">SAMN05660830_01561</name>
</gene>
<comment type="similarity">
    <text evidence="1 6">Belongs to the bacterioferritin family.</text>
</comment>
<dbReference type="Proteomes" id="UP000184001">
    <property type="component" value="Unassembled WGS sequence"/>
</dbReference>
<protein>
    <recommendedName>
        <fullName evidence="6">Bacterioferritin</fullName>
        <ecNumber evidence="6">1.16.3.1</ecNumber>
    </recommendedName>
</protein>
<reference evidence="9 12" key="2">
    <citation type="submission" date="2024-07" db="EMBL/GenBank/DDBJ databases">
        <title>Active virus-host system and metabolic interactions in a Lokiarchaeon culture.</title>
        <authorList>
            <person name="Ponce Toledo R.I."/>
            <person name="Rodrigues Oliveira T."/>
            <person name="Schleper C."/>
        </authorList>
    </citation>
    <scope>NUCLEOTIDE SEQUENCE [LARGE SCALE GENOMIC DNA]</scope>
    <source>
        <strain evidence="9 12">B35</strain>
    </source>
</reference>
<keyword evidence="5 6" id="KW-0408">Iron</keyword>
<sequence>MSNSDKEARREKVIEVLNKARSMELHAITQYMNQHYGLDDMDYGELAKQVKLIALDEMRHAEMFAERIKELGGEPTAELCCPVERKQAVERIFPFDADQEDDTIDKYNQFLIVCRENGDSVSQKIFDTIIEEEQLHYNYFDAISGHIEKLGDVFLSKIAGTPASTGLVSQGFAVGGGE</sequence>
<feature type="binding site" evidence="7">
    <location>
        <position position="56"/>
    </location>
    <ligand>
        <name>Fe cation</name>
        <dbReference type="ChEBI" id="CHEBI:24875"/>
        <label>3</label>
    </ligand>
</feature>
<feature type="binding site" evidence="7">
    <location>
        <position position="136"/>
    </location>
    <ligand>
        <name>Fe cation</name>
        <dbReference type="ChEBI" id="CHEBI:24875"/>
        <label>2</label>
    </ligand>
</feature>
<dbReference type="PANTHER" id="PTHR30295">
    <property type="entry name" value="BACTERIOFERRITIN"/>
    <property type="match status" value="1"/>
</dbReference>
<evidence type="ECO:0000256" key="6">
    <source>
        <dbReference type="PIRNR" id="PIRNR002560"/>
    </source>
</evidence>
<evidence type="ECO:0000256" key="4">
    <source>
        <dbReference type="ARBA" id="ARBA00022723"/>
    </source>
</evidence>
<name>A0A8G2CA27_9BACT</name>
<evidence type="ECO:0000313" key="10">
    <source>
        <dbReference type="EMBL" id="SHJ07467.1"/>
    </source>
</evidence>
<dbReference type="GO" id="GO:0005829">
    <property type="term" value="C:cytosol"/>
    <property type="evidence" value="ECO:0007669"/>
    <property type="project" value="TreeGrafter"/>
</dbReference>
<evidence type="ECO:0000259" key="8">
    <source>
        <dbReference type="PROSITE" id="PS50905"/>
    </source>
</evidence>
<dbReference type="InterPro" id="IPR009078">
    <property type="entry name" value="Ferritin-like_SF"/>
</dbReference>
<reference evidence="10 11" key="1">
    <citation type="submission" date="2016-11" db="EMBL/GenBank/DDBJ databases">
        <authorList>
            <person name="Varghese N."/>
            <person name="Submissions S."/>
        </authorList>
    </citation>
    <scope>NUCLEOTIDE SEQUENCE [LARGE SCALE GENOMIC DNA]</scope>
    <source>
        <strain evidence="10 11">DSM 17919</strain>
    </source>
</reference>
<dbReference type="GO" id="GO:0008199">
    <property type="term" value="F:ferric iron binding"/>
    <property type="evidence" value="ECO:0007669"/>
    <property type="project" value="InterPro"/>
</dbReference>
<feature type="binding site" evidence="7">
    <location>
        <position position="57"/>
    </location>
    <ligand>
        <name>Fe cation</name>
        <dbReference type="ChEBI" id="CHEBI:24875"/>
        <label>2</label>
    </ligand>
</feature>
<organism evidence="10 11">
    <name type="scientific">Halodesulfovibrio aestuarii</name>
    <dbReference type="NCBI Taxonomy" id="126333"/>
    <lineage>
        <taxon>Bacteria</taxon>
        <taxon>Pseudomonadati</taxon>
        <taxon>Thermodesulfobacteriota</taxon>
        <taxon>Desulfovibrionia</taxon>
        <taxon>Desulfovibrionales</taxon>
        <taxon>Desulfovibrionaceae</taxon>
        <taxon>Halodesulfovibrio</taxon>
    </lineage>
</organism>
<dbReference type="GO" id="GO:0020037">
    <property type="term" value="F:heme binding"/>
    <property type="evidence" value="ECO:0007669"/>
    <property type="project" value="TreeGrafter"/>
</dbReference>
<dbReference type="Proteomes" id="UP001568358">
    <property type="component" value="Unassembled WGS sequence"/>
</dbReference>
<dbReference type="GO" id="GO:0006879">
    <property type="term" value="P:intracellular iron ion homeostasis"/>
    <property type="evidence" value="ECO:0007669"/>
    <property type="project" value="UniProtKB-KW"/>
</dbReference>
<dbReference type="Pfam" id="PF00210">
    <property type="entry name" value="Ferritin"/>
    <property type="match status" value="1"/>
</dbReference>
<dbReference type="PRINTS" id="PR00601">
    <property type="entry name" value="BACFERRITIN"/>
</dbReference>
<feature type="binding site" evidence="7">
    <location>
        <position position="100"/>
    </location>
    <ligand>
        <name>Fe cation</name>
        <dbReference type="ChEBI" id="CHEBI:24875"/>
        <label>2</label>
    </ligand>
</feature>
<dbReference type="RefSeq" id="WP_020000476.1">
    <property type="nucleotide sequence ID" value="NZ_CP192217.1"/>
</dbReference>
<accession>A0A8G2CA27</accession>
<dbReference type="PROSITE" id="PS50905">
    <property type="entry name" value="FERRITIN_LIKE"/>
    <property type="match status" value="1"/>
</dbReference>
<evidence type="ECO:0000313" key="9">
    <source>
        <dbReference type="EMBL" id="MEZ6853648.1"/>
    </source>
</evidence>
<keyword evidence="3" id="KW-0349">Heme</keyword>
<dbReference type="Gene3D" id="1.20.1260.10">
    <property type="match status" value="1"/>
</dbReference>
<dbReference type="InterPro" id="IPR009040">
    <property type="entry name" value="Ferritin-like_diiron"/>
</dbReference>
<comment type="function">
    <text evidence="6">Iron-storage protein, whose ferroxidase center binds Fe(2+), oxidizes it using dioxygen to Fe(3+), and participates in the subsequent Fe(3+) oxide mineral core formation within the central cavity of the BFR protein shell.</text>
</comment>
<dbReference type="EMBL" id="JBFSOO010000005">
    <property type="protein sequence ID" value="MEZ6853648.1"/>
    <property type="molecule type" value="Genomic_DNA"/>
</dbReference>
<dbReference type="InterPro" id="IPR008331">
    <property type="entry name" value="Ferritin_DPS_dom"/>
</dbReference>
<feature type="binding site" evidence="7">
    <location>
        <position position="133"/>
    </location>
    <ligand>
        <name>Fe cation</name>
        <dbReference type="ChEBI" id="CHEBI:24875"/>
        <label>1</label>
    </ligand>
</feature>
<comment type="catalytic activity">
    <reaction evidence="6">
        <text>4 Fe(2+) + O2 + 4 H(+) = 4 Fe(3+) + 2 H2O</text>
        <dbReference type="Rhea" id="RHEA:11148"/>
        <dbReference type="ChEBI" id="CHEBI:15377"/>
        <dbReference type="ChEBI" id="CHEBI:15378"/>
        <dbReference type="ChEBI" id="CHEBI:15379"/>
        <dbReference type="ChEBI" id="CHEBI:29033"/>
        <dbReference type="ChEBI" id="CHEBI:29034"/>
        <dbReference type="EC" id="1.16.3.1"/>
    </reaction>
</comment>
<dbReference type="InterPro" id="IPR012347">
    <property type="entry name" value="Ferritin-like"/>
</dbReference>
<evidence type="ECO:0000256" key="5">
    <source>
        <dbReference type="ARBA" id="ARBA00023004"/>
    </source>
</evidence>
<dbReference type="GO" id="GO:0006826">
    <property type="term" value="P:iron ion transport"/>
    <property type="evidence" value="ECO:0007669"/>
    <property type="project" value="InterPro"/>
</dbReference>
<proteinExistence type="inferred from homology"/>
<keyword evidence="2 6" id="KW-0409">Iron storage</keyword>
<feature type="binding site" evidence="7">
    <location>
        <position position="60"/>
    </location>
    <ligand>
        <name>Fe cation</name>
        <dbReference type="ChEBI" id="CHEBI:24875"/>
        <label>1</label>
    </ligand>
</feature>
<dbReference type="PIRSF" id="PIRSF002560">
    <property type="entry name" value="Bacterioferritin"/>
    <property type="match status" value="1"/>
</dbReference>
<feature type="binding site" evidence="7">
    <location>
        <position position="24"/>
    </location>
    <ligand>
        <name>Fe cation</name>
        <dbReference type="ChEBI" id="CHEBI:24875"/>
        <label>1</label>
    </ligand>
</feature>
<feature type="domain" description="Ferritin-like diiron" evidence="8">
    <location>
        <begin position="7"/>
        <end position="151"/>
    </location>
</feature>
<evidence type="ECO:0000256" key="7">
    <source>
        <dbReference type="PIRSR" id="PIRSR002560-1"/>
    </source>
</evidence>
<evidence type="ECO:0000313" key="11">
    <source>
        <dbReference type="Proteomes" id="UP000184001"/>
    </source>
</evidence>
<feature type="binding site" evidence="7">
    <location>
        <position position="57"/>
    </location>
    <ligand>
        <name>Fe cation</name>
        <dbReference type="ChEBI" id="CHEBI:24875"/>
        <label>1</label>
    </ligand>
</feature>
<dbReference type="GO" id="GO:0004322">
    <property type="term" value="F:ferroxidase activity"/>
    <property type="evidence" value="ECO:0007669"/>
    <property type="project" value="UniProtKB-EC"/>
</dbReference>
<evidence type="ECO:0000256" key="3">
    <source>
        <dbReference type="ARBA" id="ARBA00022617"/>
    </source>
</evidence>
<dbReference type="EMBL" id="FQZR01000003">
    <property type="protein sequence ID" value="SHJ07467.1"/>
    <property type="molecule type" value="Genomic_DNA"/>
</dbReference>
<dbReference type="AlphaFoldDB" id="A0A8G2CA27"/>
<dbReference type="PANTHER" id="PTHR30295:SF0">
    <property type="entry name" value="BACTERIOFERRITIN"/>
    <property type="match status" value="1"/>
</dbReference>
<feature type="binding site" evidence="7">
    <location>
        <position position="133"/>
    </location>
    <ligand>
        <name>Fe cation</name>
        <dbReference type="ChEBI" id="CHEBI:24875"/>
        <label>2</label>
    </ligand>
</feature>
<comment type="caution">
    <text evidence="10">The sequence shown here is derived from an EMBL/GenBank/DDBJ whole genome shotgun (WGS) entry which is preliminary data.</text>
</comment>
<dbReference type="EC" id="1.16.3.1" evidence="6"/>
<keyword evidence="4 6" id="KW-0479">Metal-binding</keyword>
<evidence type="ECO:0000313" key="12">
    <source>
        <dbReference type="Proteomes" id="UP001568358"/>
    </source>
</evidence>
<dbReference type="InterPro" id="IPR002024">
    <property type="entry name" value="Bacterioferritin"/>
</dbReference>
<feature type="binding site" description="axial binding residue" evidence="7">
    <location>
        <position position="58"/>
    </location>
    <ligand>
        <name>heme b</name>
        <dbReference type="ChEBI" id="CHEBI:60344"/>
        <note>ligand shared between dimeric partners</note>
    </ligand>
    <ligandPart>
        <name>Fe</name>
        <dbReference type="ChEBI" id="CHEBI:18248"/>
    </ligandPart>
</feature>
<evidence type="ECO:0000256" key="2">
    <source>
        <dbReference type="ARBA" id="ARBA00022434"/>
    </source>
</evidence>
<evidence type="ECO:0000256" key="1">
    <source>
        <dbReference type="ARBA" id="ARBA00008093"/>
    </source>
</evidence>
<keyword evidence="12" id="KW-1185">Reference proteome</keyword>
<dbReference type="SUPFAM" id="SSF47240">
    <property type="entry name" value="Ferritin-like"/>
    <property type="match status" value="1"/>
</dbReference>